<evidence type="ECO:0000259" key="1">
    <source>
        <dbReference type="Pfam" id="PF24764"/>
    </source>
</evidence>
<accession>A0A0K6G007</accession>
<protein>
    <recommendedName>
        <fullName evidence="1">Integrase core domain-containing protein</fullName>
    </recommendedName>
</protein>
<dbReference type="PANTHER" id="PTHR46791">
    <property type="entry name" value="EXPRESSED PROTEIN"/>
    <property type="match status" value="1"/>
</dbReference>
<reference evidence="2 3" key="1">
    <citation type="submission" date="2015-07" db="EMBL/GenBank/DDBJ databases">
        <authorList>
            <person name="Noorani M."/>
        </authorList>
    </citation>
    <scope>NUCLEOTIDE SEQUENCE [LARGE SCALE GENOMIC DNA]</scope>
    <source>
        <strain evidence="2">BBA 69670</strain>
    </source>
</reference>
<organism evidence="2 3">
    <name type="scientific">Rhizoctonia solani</name>
    <dbReference type="NCBI Taxonomy" id="456999"/>
    <lineage>
        <taxon>Eukaryota</taxon>
        <taxon>Fungi</taxon>
        <taxon>Dikarya</taxon>
        <taxon>Basidiomycota</taxon>
        <taxon>Agaricomycotina</taxon>
        <taxon>Agaricomycetes</taxon>
        <taxon>Cantharellales</taxon>
        <taxon>Ceratobasidiaceae</taxon>
        <taxon>Rhizoctonia</taxon>
    </lineage>
</organism>
<dbReference type="PANTHER" id="PTHR46791:SF5">
    <property type="entry name" value="CLR5 DOMAIN-CONTAINING PROTEIN-RELATED"/>
    <property type="match status" value="1"/>
</dbReference>
<feature type="domain" description="Integrase core" evidence="1">
    <location>
        <begin position="119"/>
        <end position="250"/>
    </location>
</feature>
<keyword evidence="3" id="KW-1185">Reference proteome</keyword>
<sequence>MRFAYESLQREVIRALNTQLGDAQQLGVTRARTIRLLDFINAHAHVIPTEAELLDAWALQEVRGAPGVFGNRAIHHIKYRVPGPNSLWHHDGQHGLVRFKIVIHMFVDGYSRLVTGIGAREIHGTPSRVRGDHGVENVEVASWMEANRGHDRGSYIWGRSVHNTRIERLWYDVTEGFGWKWKSFLYDLEVHYRLVPTLKPHLWLLHHLFLGPINDDAQEWMQAWNSHTLALQGERNRSPRDLWFFGMIEQGPRGLDYQNCSGLDERPDEWDEYGIDWEAMEDERLMIHWMEHNEENEVLHGEDEGVYVVPPSIPAEGDVVGQIEQAFQLHGLNRQTTDMLARRRLWEVALQVLEEVCGNMEIWEM</sequence>
<proteinExistence type="predicted"/>
<dbReference type="AlphaFoldDB" id="A0A0K6G007"/>
<feature type="domain" description="Integrase core" evidence="1">
    <location>
        <begin position="79"/>
        <end position="118"/>
    </location>
</feature>
<dbReference type="Proteomes" id="UP000044841">
    <property type="component" value="Unassembled WGS sequence"/>
</dbReference>
<dbReference type="EMBL" id="CYGV01001248">
    <property type="protein sequence ID" value="CUA71582.1"/>
    <property type="molecule type" value="Genomic_DNA"/>
</dbReference>
<name>A0A0K6G007_9AGAM</name>
<dbReference type="InterPro" id="IPR058913">
    <property type="entry name" value="Integrase_dom_put"/>
</dbReference>
<evidence type="ECO:0000313" key="2">
    <source>
        <dbReference type="EMBL" id="CUA71582.1"/>
    </source>
</evidence>
<evidence type="ECO:0000313" key="3">
    <source>
        <dbReference type="Proteomes" id="UP000044841"/>
    </source>
</evidence>
<gene>
    <name evidence="2" type="ORF">RSOLAG22IIIB_09669</name>
</gene>
<dbReference type="Pfam" id="PF24764">
    <property type="entry name" value="rva_4"/>
    <property type="match status" value="2"/>
</dbReference>